<dbReference type="AlphaFoldDB" id="A0A402A4I4"/>
<reference evidence="3" key="1">
    <citation type="submission" date="2018-12" db="EMBL/GenBank/DDBJ databases">
        <title>Tengunoibacter tsumagoiensis gen. nov., sp. nov., Dictyobacter kobayashii sp. nov., D. alpinus sp. nov., and D. joshuensis sp. nov. and description of Dictyobacteraceae fam. nov. within the order Ktedonobacterales isolated from Tengu-no-mugimeshi.</title>
        <authorList>
            <person name="Wang C.M."/>
            <person name="Zheng Y."/>
            <person name="Sakai Y."/>
            <person name="Toyoda A."/>
            <person name="Minakuchi Y."/>
            <person name="Abe K."/>
            <person name="Yokota A."/>
            <person name="Yabe S."/>
        </authorList>
    </citation>
    <scope>NUCLEOTIDE SEQUENCE [LARGE SCALE GENOMIC DNA]</scope>
    <source>
        <strain evidence="3">Uno3</strain>
    </source>
</reference>
<evidence type="ECO:0000313" key="3">
    <source>
        <dbReference type="Proteomes" id="UP000287352"/>
    </source>
</evidence>
<name>A0A402A4I4_9CHLR</name>
<proteinExistence type="predicted"/>
<dbReference type="Proteomes" id="UP000287352">
    <property type="component" value="Unassembled WGS sequence"/>
</dbReference>
<organism evidence="2 3">
    <name type="scientific">Tengunoibacter tsumagoiensis</name>
    <dbReference type="NCBI Taxonomy" id="2014871"/>
    <lineage>
        <taxon>Bacteria</taxon>
        <taxon>Bacillati</taxon>
        <taxon>Chloroflexota</taxon>
        <taxon>Ktedonobacteria</taxon>
        <taxon>Ktedonobacterales</taxon>
        <taxon>Dictyobacteraceae</taxon>
        <taxon>Tengunoibacter</taxon>
    </lineage>
</organism>
<sequence length="71" mass="7987">MLPDSATGLSPITNKGSENPTDIMFSLLYHKIVSLFYRVERSTDKSFESKPAGYALPLLIDQNRENNRLGQ</sequence>
<gene>
    <name evidence="2" type="ORF">KTT_38380</name>
</gene>
<keyword evidence="3" id="KW-1185">Reference proteome</keyword>
<accession>A0A402A4I4</accession>
<protein>
    <submittedName>
        <fullName evidence="2">Uncharacterized protein</fullName>
    </submittedName>
</protein>
<feature type="compositionally biased region" description="Polar residues" evidence="1">
    <location>
        <begin position="7"/>
        <end position="20"/>
    </location>
</feature>
<feature type="region of interest" description="Disordered" evidence="1">
    <location>
        <begin position="1"/>
        <end position="20"/>
    </location>
</feature>
<evidence type="ECO:0000313" key="2">
    <source>
        <dbReference type="EMBL" id="GCE13979.1"/>
    </source>
</evidence>
<comment type="caution">
    <text evidence="2">The sequence shown here is derived from an EMBL/GenBank/DDBJ whole genome shotgun (WGS) entry which is preliminary data.</text>
</comment>
<dbReference type="EMBL" id="BIFR01000001">
    <property type="protein sequence ID" value="GCE13979.1"/>
    <property type="molecule type" value="Genomic_DNA"/>
</dbReference>
<evidence type="ECO:0000256" key="1">
    <source>
        <dbReference type="SAM" id="MobiDB-lite"/>
    </source>
</evidence>